<dbReference type="PANTHER" id="PTHR43845">
    <property type="entry name" value="BLR5969 PROTEIN"/>
    <property type="match status" value="1"/>
</dbReference>
<keyword evidence="6" id="KW-0560">Oxidoreductase</keyword>
<evidence type="ECO:0000313" key="9">
    <source>
        <dbReference type="EMBL" id="PHH38845.1"/>
    </source>
</evidence>
<dbReference type="InterPro" id="IPR016163">
    <property type="entry name" value="Ald_DH_C"/>
</dbReference>
<dbReference type="GO" id="GO:0003995">
    <property type="term" value="F:acyl-CoA dehydrogenase activity"/>
    <property type="evidence" value="ECO:0007669"/>
    <property type="project" value="InterPro"/>
</dbReference>
<comment type="pathway">
    <text evidence="2">Lipid metabolism; fatty acid reduction for biolumincescence.</text>
</comment>
<dbReference type="SUPFAM" id="SSF53720">
    <property type="entry name" value="ALDH-like"/>
    <property type="match status" value="1"/>
</dbReference>
<accession>A0A2C5VYG3</accession>
<keyword evidence="7" id="KW-0455">Luminescence</keyword>
<evidence type="ECO:0000256" key="2">
    <source>
        <dbReference type="ARBA" id="ARBA00004908"/>
    </source>
</evidence>
<name>A0A2C5VYG3_PSEPU</name>
<comment type="catalytic activity">
    <reaction evidence="8">
        <text>a long-chain fatty aldehyde + NADP(+) + CoA = a long-chain fatty acyl-CoA + NADPH + H(+)</text>
        <dbReference type="Rhea" id="RHEA:15437"/>
        <dbReference type="ChEBI" id="CHEBI:15378"/>
        <dbReference type="ChEBI" id="CHEBI:17176"/>
        <dbReference type="ChEBI" id="CHEBI:57287"/>
        <dbReference type="ChEBI" id="CHEBI:57783"/>
        <dbReference type="ChEBI" id="CHEBI:58349"/>
        <dbReference type="ChEBI" id="CHEBI:83139"/>
        <dbReference type="EC" id="1.2.1.50"/>
    </reaction>
</comment>
<evidence type="ECO:0000256" key="1">
    <source>
        <dbReference type="ARBA" id="ARBA00003277"/>
    </source>
</evidence>
<dbReference type="AlphaFoldDB" id="A0A2C5VYG3"/>
<dbReference type="CDD" id="cd07080">
    <property type="entry name" value="ALDH_Acyl-CoA-Red_LuxC"/>
    <property type="match status" value="1"/>
</dbReference>
<evidence type="ECO:0000256" key="5">
    <source>
        <dbReference type="ARBA" id="ARBA00022857"/>
    </source>
</evidence>
<dbReference type="Gene3D" id="3.40.605.10">
    <property type="entry name" value="Aldehyde Dehydrogenase, Chain A, domain 1"/>
    <property type="match status" value="1"/>
</dbReference>
<keyword evidence="5" id="KW-0521">NADP</keyword>
<sequence>MYLINGQLHTECSLDSALHQLQRELPRRLQLPLQTSTLLATAKAFAERLQQEKTELPLAPGQREALIDFCQPAALQAKLDRELGLRPESLRRIDYRQSRFERWSPLGLVVHITPANAPLLAFCAVIESLLSGNVNWLRPSSSDAGFTARLLQALVACDPSGQLNGYVAVLPTRTEQIGQLCRHANGVAAWGGETALQAIRQQIPPGCRWIDWGHRISFAYLTPDAASPAVLDAIVDEVCRLDQQACSSPQWLLVDSDDARVLNDIGAQLAAAFERRAGQWPALAPTLEEASQITTCTAMARLAQSFAGQTGRVWSASGWRVIWSHDRQLEPSALFRSLLLKPMPRERLSATLLPWRNVLQSCALLCPEVQIAELAQTLIAAGVTRITPIETIHDGYDGEPHDGVYALQRLSRRVSVSLPANILTSHSTLDQLPAPPPLTGLAIMDKGQFVRQPPTSAAQLFFRSGGSSGAPVLSGFSYHDFQRQMQAAADGLLAAGLDPAQDKVMNLFFSGGLYGGFSSFAKVLEQLQARHWPMGAPADDDYREIAQMIEAQRITVLIGMPGTLHRLFINEQQILRRYGGVAKVFLGGEHLSEQTRELLQSCGVSLIRSAIYGSVDAGPLGHACRATADGVFHLMSDIQHLEIVDFEHDVPVGDGESGRLLVTSRERQGQSVQRYDIGDSGRWLPGPCACGLTSPRFELLQRHGNLLRIGTDFISLAILEQHLQVPFQLVLDHGPDGLERMRLHCPLEPAEAHRRLQNYSTLITLVQTGLLTLDVEQCAVEQFARNRHSGKTPLLIDTRR</sequence>
<comment type="similarity">
    <text evidence="3">Belongs to the LuxC family.</text>
</comment>
<evidence type="ECO:0000256" key="4">
    <source>
        <dbReference type="ARBA" id="ARBA00013020"/>
    </source>
</evidence>
<evidence type="ECO:0000313" key="10">
    <source>
        <dbReference type="Proteomes" id="UP000222460"/>
    </source>
</evidence>
<dbReference type="InterPro" id="IPR016161">
    <property type="entry name" value="Ald_DH/histidinol_DH"/>
</dbReference>
<comment type="caution">
    <text evidence="9">The sequence shown here is derived from an EMBL/GenBank/DDBJ whole genome shotgun (WGS) entry which is preliminary data.</text>
</comment>
<reference evidence="10" key="1">
    <citation type="submission" date="2017-10" db="EMBL/GenBank/DDBJ databases">
        <title>FDA dAtabase for Regulatory Grade micrObial Sequences (FDA-ARGOS): Supporting development and validation of Infectious Disease Dx tests.</title>
        <authorList>
            <person name="Goldberg B."/>
            <person name="Campos J."/>
            <person name="Tallon L."/>
            <person name="Sadzewicz L."/>
            <person name="Ott S."/>
            <person name="Zhao X."/>
            <person name="Nagaraj S."/>
            <person name="Vavikolanu K."/>
            <person name="Aluvathingal J."/>
            <person name="Nadendla S."/>
            <person name="Geyer C."/>
            <person name="Sichtig H."/>
        </authorList>
    </citation>
    <scope>NUCLEOTIDE SEQUENCE [LARGE SCALE GENOMIC DNA]</scope>
    <source>
        <strain evidence="10">FDAARGOS_376</strain>
    </source>
</reference>
<dbReference type="EMBL" id="PDKZ01000002">
    <property type="protein sequence ID" value="PHH38845.1"/>
    <property type="molecule type" value="Genomic_DNA"/>
</dbReference>
<dbReference type="RefSeq" id="WP_098963940.1">
    <property type="nucleotide sequence ID" value="NZ_PDKZ01000002.1"/>
</dbReference>
<gene>
    <name evidence="9" type="ORF">CRX57_01205</name>
</gene>
<dbReference type="PANTHER" id="PTHR43845:SF1">
    <property type="entry name" value="BLR5969 PROTEIN"/>
    <property type="match status" value="1"/>
</dbReference>
<evidence type="ECO:0000256" key="3">
    <source>
        <dbReference type="ARBA" id="ARBA00010915"/>
    </source>
</evidence>
<dbReference type="Pfam" id="PF05893">
    <property type="entry name" value="LuxC"/>
    <property type="match status" value="1"/>
</dbReference>
<evidence type="ECO:0000256" key="7">
    <source>
        <dbReference type="ARBA" id="ARBA00023223"/>
    </source>
</evidence>
<dbReference type="InterPro" id="IPR042099">
    <property type="entry name" value="ANL_N_sf"/>
</dbReference>
<dbReference type="Gene3D" id="3.40.50.12780">
    <property type="entry name" value="N-terminal domain of ligase-like"/>
    <property type="match status" value="1"/>
</dbReference>
<protein>
    <recommendedName>
        <fullName evidence="4">long-chain-fatty-acyl-CoA reductase</fullName>
        <ecNumber evidence="4">1.2.1.50</ecNumber>
    </recommendedName>
</protein>
<dbReference type="EC" id="1.2.1.50" evidence="4"/>
<dbReference type="InterPro" id="IPR008670">
    <property type="entry name" value="CoA_reduct_LuxC"/>
</dbReference>
<dbReference type="Proteomes" id="UP000222460">
    <property type="component" value="Unassembled WGS sequence"/>
</dbReference>
<dbReference type="GO" id="GO:0050062">
    <property type="term" value="F:long-chain-fatty-acyl-CoA reductase activity"/>
    <property type="evidence" value="ECO:0007669"/>
    <property type="project" value="UniProtKB-EC"/>
</dbReference>
<dbReference type="SUPFAM" id="SSF56801">
    <property type="entry name" value="Acetyl-CoA synthetase-like"/>
    <property type="match status" value="1"/>
</dbReference>
<dbReference type="Gene3D" id="3.40.309.10">
    <property type="entry name" value="Aldehyde Dehydrogenase, Chain A, domain 2"/>
    <property type="match status" value="1"/>
</dbReference>
<organism evidence="9 10">
    <name type="scientific">Pseudomonas putida</name>
    <name type="common">Arthrobacter siderocapsulatus</name>
    <dbReference type="NCBI Taxonomy" id="303"/>
    <lineage>
        <taxon>Bacteria</taxon>
        <taxon>Pseudomonadati</taxon>
        <taxon>Pseudomonadota</taxon>
        <taxon>Gammaproteobacteria</taxon>
        <taxon>Pseudomonadales</taxon>
        <taxon>Pseudomonadaceae</taxon>
        <taxon>Pseudomonas</taxon>
    </lineage>
</organism>
<dbReference type="GO" id="GO:0008218">
    <property type="term" value="P:bioluminescence"/>
    <property type="evidence" value="ECO:0007669"/>
    <property type="project" value="UniProtKB-KW"/>
</dbReference>
<proteinExistence type="inferred from homology"/>
<evidence type="ECO:0000256" key="8">
    <source>
        <dbReference type="ARBA" id="ARBA00049412"/>
    </source>
</evidence>
<dbReference type="InterPro" id="IPR016162">
    <property type="entry name" value="Ald_DH_N"/>
</dbReference>
<evidence type="ECO:0000256" key="6">
    <source>
        <dbReference type="ARBA" id="ARBA00023002"/>
    </source>
</evidence>
<dbReference type="UniPathway" id="UPA00569"/>
<comment type="function">
    <text evidence="1">LuxC is the fatty acid reductase enzyme responsible for synthesis of the aldehyde substrate for the luminescent reaction catalyzed by luciferase.</text>
</comment>